<gene>
    <name evidence="7" type="ORF">CYY_010321</name>
</gene>
<reference evidence="7" key="1">
    <citation type="submission" date="2020-01" db="EMBL/GenBank/DDBJ databases">
        <title>Development of genomics and gene disruption for Polysphondylium violaceum indicates a role for the polyketide synthase stlB in stalk morphogenesis.</title>
        <authorList>
            <person name="Narita B."/>
            <person name="Kawabe Y."/>
            <person name="Kin K."/>
            <person name="Saito T."/>
            <person name="Gibbs R."/>
            <person name="Kuspa A."/>
            <person name="Muzny D."/>
            <person name="Queller D."/>
            <person name="Richards S."/>
            <person name="Strassman J."/>
            <person name="Sucgang R."/>
            <person name="Worley K."/>
            <person name="Schaap P."/>
        </authorList>
    </citation>
    <scope>NUCLEOTIDE SEQUENCE</scope>
    <source>
        <strain evidence="7">QSvi11</strain>
    </source>
</reference>
<evidence type="ECO:0000256" key="4">
    <source>
        <dbReference type="ARBA" id="ARBA00023157"/>
    </source>
</evidence>
<dbReference type="EMBL" id="AJWJ01001037">
    <property type="protein sequence ID" value="KAF2068352.1"/>
    <property type="molecule type" value="Genomic_DNA"/>
</dbReference>
<name>A0A8J4PJB0_9MYCE</name>
<feature type="region of interest" description="Disordered" evidence="5">
    <location>
        <begin position="254"/>
        <end position="308"/>
    </location>
</feature>
<dbReference type="Pfam" id="PF01823">
    <property type="entry name" value="MACPF"/>
    <property type="match status" value="1"/>
</dbReference>
<evidence type="ECO:0000259" key="6">
    <source>
        <dbReference type="PROSITE" id="PS51412"/>
    </source>
</evidence>
<evidence type="ECO:0000313" key="7">
    <source>
        <dbReference type="EMBL" id="KAF2068352.1"/>
    </source>
</evidence>
<comment type="caution">
    <text evidence="7">The sequence shown here is derived from an EMBL/GenBank/DDBJ whole genome shotgun (WGS) entry which is preliminary data.</text>
</comment>
<dbReference type="PANTHER" id="PTHR45742:SF8">
    <property type="entry name" value="FLOCCULATION PROTEIN FLO11"/>
    <property type="match status" value="1"/>
</dbReference>
<evidence type="ECO:0000256" key="5">
    <source>
        <dbReference type="SAM" id="MobiDB-lite"/>
    </source>
</evidence>
<dbReference type="PROSITE" id="PS51412">
    <property type="entry name" value="MACPF_2"/>
    <property type="match status" value="1"/>
</dbReference>
<protein>
    <recommendedName>
        <fullName evidence="6">MACPF domain-containing protein</fullName>
    </recommendedName>
</protein>
<dbReference type="AlphaFoldDB" id="A0A8J4PJB0"/>
<keyword evidence="8" id="KW-1185">Reference proteome</keyword>
<proteinExistence type="predicted"/>
<dbReference type="GO" id="GO:0005576">
    <property type="term" value="C:extracellular region"/>
    <property type="evidence" value="ECO:0007669"/>
    <property type="project" value="UniProtKB-SubCell"/>
</dbReference>
<accession>A0A8J4PJB0</accession>
<keyword evidence="4" id="KW-1015">Disulfide bond</keyword>
<evidence type="ECO:0000256" key="2">
    <source>
        <dbReference type="ARBA" id="ARBA00022525"/>
    </source>
</evidence>
<feature type="compositionally biased region" description="Low complexity" evidence="5">
    <location>
        <begin position="265"/>
        <end position="288"/>
    </location>
</feature>
<evidence type="ECO:0000256" key="1">
    <source>
        <dbReference type="ARBA" id="ARBA00004613"/>
    </source>
</evidence>
<comment type="subcellular location">
    <subcellularLocation>
        <location evidence="1">Secreted</location>
    </subcellularLocation>
</comment>
<organism evidence="7 8">
    <name type="scientific">Polysphondylium violaceum</name>
    <dbReference type="NCBI Taxonomy" id="133409"/>
    <lineage>
        <taxon>Eukaryota</taxon>
        <taxon>Amoebozoa</taxon>
        <taxon>Evosea</taxon>
        <taxon>Eumycetozoa</taxon>
        <taxon>Dictyostelia</taxon>
        <taxon>Dictyosteliales</taxon>
        <taxon>Dictyosteliaceae</taxon>
        <taxon>Polysphondylium</taxon>
    </lineage>
</organism>
<sequence>TCGDGICNEDPNSCFQDCYQEMTKTCPTRQVAEGHISPGFYFSGDTLGDIISNQFIWRLPGSEHLSFGLNIVSGEEAPAPLFQFDYCSNIASNVIEDPYRGNVYQIPPEFHGKAHPQCTYSTTTESFSSADEMASEMEKSASSDYSASVGGSYSFISGSASASFSQEKSNKEARKMSSEVSQSIFKTDLLCKSSYVEMDLNKVSLHPNLLNELDEIQDPSDMVDLVRKHGTHFYKKTFLGGKLTQFTITDSSKVTSDNKDEWTESASGSFSASVSTPSFSVSGSASAAVDKSQTEQQQQEKEESSTRSRIMVYGGSPAAFSPAEDGQSSPGFKEWAHSIDVLPVPVDYQLYPIKMLFNNLWVNKHGVKISEAWELGETMFYLENNYSPDSQDKYDYSLIFQFNENEIDMTSVPILTIKYFEQDIFDNIREKTFTTPVPYIHTDETGAKRKYSYRSTRQPRYGSDPYKVFTNRGPLNYNTETTAYSTDFGHEFIANYPIKFDFKGPDIFSSVKTPIITLESAYRLDTSQPFKLISWDSYDAILFNASGVITNSDRYYGITSFENKWAKNINGQARPEDFVTSRFACVDKYCTDTLTFSFGNMESYPSPPKYPQEDAVFSKRLDFLWNSDPEPSLLHNWFSFSNPVVDYLAPGLYVESGGKIGMSSRINWVKIMYPKEGHPWKFVIFAYHIKSESSLAVGATNWLNPPEGDVNYKYYFLDLMRNYDRSKVPRQLFYYRNYNFRRFNTQLNSGQLGNVDSYNYLYCQHISNCQSSQVGFHEGDKIYSYTSPTLIIN</sequence>
<dbReference type="InterPro" id="IPR020864">
    <property type="entry name" value="MACPF"/>
</dbReference>
<dbReference type="PANTHER" id="PTHR45742">
    <property type="entry name" value="COMPLEMENT COMPONENT C6"/>
    <property type="match status" value="1"/>
</dbReference>
<feature type="non-terminal residue" evidence="7">
    <location>
        <position position="1"/>
    </location>
</feature>
<dbReference type="GO" id="GO:0031640">
    <property type="term" value="P:killing of cells of another organism"/>
    <property type="evidence" value="ECO:0007669"/>
    <property type="project" value="UniProtKB-KW"/>
</dbReference>
<keyword evidence="2" id="KW-0964">Secreted</keyword>
<dbReference type="Proteomes" id="UP000695562">
    <property type="component" value="Unassembled WGS sequence"/>
</dbReference>
<dbReference type="SMART" id="SM00457">
    <property type="entry name" value="MACPF"/>
    <property type="match status" value="1"/>
</dbReference>
<feature type="domain" description="MACPF" evidence="6">
    <location>
        <begin position="48"/>
        <end position="390"/>
    </location>
</feature>
<dbReference type="OrthoDB" id="21110at2759"/>
<keyword evidence="3" id="KW-0204">Cytolysis</keyword>
<evidence type="ECO:0000313" key="8">
    <source>
        <dbReference type="Proteomes" id="UP000695562"/>
    </source>
</evidence>
<evidence type="ECO:0000256" key="3">
    <source>
        <dbReference type="ARBA" id="ARBA00022852"/>
    </source>
</evidence>